<dbReference type="GO" id="GO:0005637">
    <property type="term" value="C:nuclear inner membrane"/>
    <property type="evidence" value="ECO:0007669"/>
    <property type="project" value="UniProtKB-SubCell"/>
</dbReference>
<evidence type="ECO:0000256" key="1">
    <source>
        <dbReference type="ARBA" id="ARBA00004575"/>
    </source>
</evidence>
<evidence type="ECO:0000256" key="2">
    <source>
        <dbReference type="ARBA" id="ARBA00005748"/>
    </source>
</evidence>
<keyword evidence="5 8" id="KW-1133">Transmembrane helix</keyword>
<keyword evidence="10" id="KW-1185">Reference proteome</keyword>
<dbReference type="PANTHER" id="PTHR31587:SF3">
    <property type="entry name" value="EXPRESSED PROTEIN"/>
    <property type="match status" value="1"/>
</dbReference>
<evidence type="ECO:0000256" key="3">
    <source>
        <dbReference type="ARBA" id="ARBA00022692"/>
    </source>
</evidence>
<protein>
    <recommendedName>
        <fullName evidence="11">Transmembrane protein</fullName>
    </recommendedName>
</protein>
<dbReference type="AlphaFoldDB" id="A0A8K0GZD1"/>
<keyword evidence="3 8" id="KW-0812">Transmembrane</keyword>
<dbReference type="PANTHER" id="PTHR31587">
    <property type="entry name" value="TRANSMEMBRANE PROTEIN (DUF2215)"/>
    <property type="match status" value="1"/>
</dbReference>
<dbReference type="Proteomes" id="UP000796880">
    <property type="component" value="Unassembled WGS sequence"/>
</dbReference>
<gene>
    <name evidence="9" type="ORF">FNV43_RR16729</name>
</gene>
<accession>A0A8K0GZD1</accession>
<feature type="transmembrane region" description="Helical" evidence="8">
    <location>
        <begin position="129"/>
        <end position="159"/>
    </location>
</feature>
<keyword evidence="7" id="KW-0539">Nucleus</keyword>
<dbReference type="EMBL" id="VOIH02000007">
    <property type="protein sequence ID" value="KAF3442811.1"/>
    <property type="molecule type" value="Genomic_DNA"/>
</dbReference>
<evidence type="ECO:0000256" key="5">
    <source>
        <dbReference type="ARBA" id="ARBA00022989"/>
    </source>
</evidence>
<reference evidence="9" key="1">
    <citation type="submission" date="2020-03" db="EMBL/GenBank/DDBJ databases">
        <title>A high-quality chromosome-level genome assembly of a woody plant with both climbing and erect habits, Rhamnella rubrinervis.</title>
        <authorList>
            <person name="Lu Z."/>
            <person name="Yang Y."/>
            <person name="Zhu X."/>
            <person name="Sun Y."/>
        </authorList>
    </citation>
    <scope>NUCLEOTIDE SEQUENCE</scope>
    <source>
        <strain evidence="9">BYM</strain>
        <tissue evidence="9">Leaf</tissue>
    </source>
</reference>
<comment type="subcellular location">
    <subcellularLocation>
        <location evidence="1">Nucleus inner membrane</location>
        <topology evidence="1">Multi-pass membrane protein</topology>
        <orientation evidence="1">Nucleoplasmic side</orientation>
    </subcellularLocation>
</comment>
<comment type="caution">
    <text evidence="9">The sequence shown here is derived from an EMBL/GenBank/DDBJ whole genome shotgun (WGS) entry which is preliminary data.</text>
</comment>
<dbReference type="InterPro" id="IPR019358">
    <property type="entry name" value="NEMP_fam"/>
</dbReference>
<evidence type="ECO:0000256" key="4">
    <source>
        <dbReference type="ARBA" id="ARBA00022729"/>
    </source>
</evidence>
<evidence type="ECO:0000256" key="6">
    <source>
        <dbReference type="ARBA" id="ARBA00023136"/>
    </source>
</evidence>
<comment type="similarity">
    <text evidence="2">Belongs to the NEMP family.</text>
</comment>
<proteinExistence type="inferred from homology"/>
<sequence>MSAPSPLLGVSTSHGSKNVVLCERVQVSGISRLELGSYASGRTILYLLLNESLGLCQCEKDEWRSLQKGLWSSVMSPYQKKYVDVKFTGEVSGPVTVTLVKFNGYRSSAGHYHSSISGNETIANWQKNFFYLTIYGSLVSVFLLVAIILAGAALGYWIVRKFVISKDGSVDASVAQFVKWAMRITGTTSILQSTLDTPLAVGALVSCWAVHKLITSLKPHRKILVVKVMNGRIGNQLGHFSLCQNQDASFFCDSYMVKPPWSSVLLTMQESIIYSEWESLDAAGKQTLRGHSRAEFLSRSSHLRNMWSATSSLSTWPQSPAKDNYGSSAKGFPYCSNLLQPNSKGVISPPSSETRSKEYYSTYHKTQNRKKFTKKEWDDFTQESTRQALAEWASSPEFTEWFVEHADRIQLLSSECSDEAVGSESDSTDENVVGAGIGLVF</sequence>
<evidence type="ECO:0000313" key="9">
    <source>
        <dbReference type="EMBL" id="KAF3442811.1"/>
    </source>
</evidence>
<name>A0A8K0GZD1_9ROSA</name>
<organism evidence="9 10">
    <name type="scientific">Rhamnella rubrinervis</name>
    <dbReference type="NCBI Taxonomy" id="2594499"/>
    <lineage>
        <taxon>Eukaryota</taxon>
        <taxon>Viridiplantae</taxon>
        <taxon>Streptophyta</taxon>
        <taxon>Embryophyta</taxon>
        <taxon>Tracheophyta</taxon>
        <taxon>Spermatophyta</taxon>
        <taxon>Magnoliopsida</taxon>
        <taxon>eudicotyledons</taxon>
        <taxon>Gunneridae</taxon>
        <taxon>Pentapetalae</taxon>
        <taxon>rosids</taxon>
        <taxon>fabids</taxon>
        <taxon>Rosales</taxon>
        <taxon>Rhamnaceae</taxon>
        <taxon>rhamnoid group</taxon>
        <taxon>Rhamneae</taxon>
        <taxon>Rhamnella</taxon>
    </lineage>
</organism>
<evidence type="ECO:0000256" key="8">
    <source>
        <dbReference type="SAM" id="Phobius"/>
    </source>
</evidence>
<evidence type="ECO:0000256" key="7">
    <source>
        <dbReference type="ARBA" id="ARBA00023242"/>
    </source>
</evidence>
<dbReference type="Pfam" id="PF10225">
    <property type="entry name" value="NEMP"/>
    <property type="match status" value="1"/>
</dbReference>
<keyword evidence="4" id="KW-0732">Signal</keyword>
<keyword evidence="6 8" id="KW-0472">Membrane</keyword>
<dbReference type="OrthoDB" id="772609at2759"/>
<evidence type="ECO:0000313" key="10">
    <source>
        <dbReference type="Proteomes" id="UP000796880"/>
    </source>
</evidence>
<evidence type="ECO:0008006" key="11">
    <source>
        <dbReference type="Google" id="ProtNLM"/>
    </source>
</evidence>